<dbReference type="EMBL" id="JAAAUY010000552">
    <property type="protein sequence ID" value="KAF9328566.1"/>
    <property type="molecule type" value="Genomic_DNA"/>
</dbReference>
<dbReference type="InterPro" id="IPR013761">
    <property type="entry name" value="SAM/pointed_sf"/>
</dbReference>
<keyword evidence="2" id="KW-0812">Transmembrane</keyword>
<organism evidence="3 4">
    <name type="scientific">Podila minutissima</name>
    <dbReference type="NCBI Taxonomy" id="64525"/>
    <lineage>
        <taxon>Eukaryota</taxon>
        <taxon>Fungi</taxon>
        <taxon>Fungi incertae sedis</taxon>
        <taxon>Mucoromycota</taxon>
        <taxon>Mortierellomycotina</taxon>
        <taxon>Mortierellomycetes</taxon>
        <taxon>Mortierellales</taxon>
        <taxon>Mortierellaceae</taxon>
        <taxon>Podila</taxon>
    </lineage>
</organism>
<feature type="region of interest" description="Disordered" evidence="1">
    <location>
        <begin position="37"/>
        <end position="140"/>
    </location>
</feature>
<evidence type="ECO:0000256" key="1">
    <source>
        <dbReference type="SAM" id="MobiDB-lite"/>
    </source>
</evidence>
<proteinExistence type="predicted"/>
<dbReference type="AlphaFoldDB" id="A0A9P5VKA3"/>
<evidence type="ECO:0000313" key="3">
    <source>
        <dbReference type="EMBL" id="KAF9328566.1"/>
    </source>
</evidence>
<keyword evidence="4" id="KW-1185">Reference proteome</keyword>
<feature type="compositionally biased region" description="Low complexity" evidence="1">
    <location>
        <begin position="109"/>
        <end position="123"/>
    </location>
</feature>
<feature type="compositionally biased region" description="Low complexity" evidence="1">
    <location>
        <begin position="68"/>
        <end position="86"/>
    </location>
</feature>
<feature type="transmembrane region" description="Helical" evidence="2">
    <location>
        <begin position="365"/>
        <end position="384"/>
    </location>
</feature>
<evidence type="ECO:0000256" key="2">
    <source>
        <dbReference type="SAM" id="Phobius"/>
    </source>
</evidence>
<sequence>MDSALPTTPIEHTHPELDENDPNTVIYYKKVNVPLEYPPTPMKEQLNQPKVYPPMMTLSKDYSPATMNASQHSPPHSSSNPAPFSPTSSPINIPQRRPSRTSSLERAGSMPTMSSSSHSSAPHLPSPPTSPWKTSESKLTRSATMIVDETPYPNLPTDVRAWTSAHVAEYLGYSLRFYPRAITEDLGRYVRQSACLNGAQFIDLEEEDLGRMEINLKWRAMIMKAVGILRRETVRASRMELMHWEEGFDPEKDTVSSAASSYQDSTPSLSRASSIRRRSSVATVIAESSVATIPEETLETAATTHTTVMPSNDVSVTDKKTELDVTELRQGIVSDLKEILLVWKREQEESMKKAATAAEASRSSLGFMEGVVIGGVLVAFLLRFSR</sequence>
<evidence type="ECO:0000313" key="4">
    <source>
        <dbReference type="Proteomes" id="UP000696485"/>
    </source>
</evidence>
<accession>A0A9P5VKA3</accession>
<feature type="region of interest" description="Disordered" evidence="1">
    <location>
        <begin position="1"/>
        <end position="23"/>
    </location>
</feature>
<reference evidence="3" key="1">
    <citation type="journal article" date="2020" name="Fungal Divers.">
        <title>Resolving the Mortierellaceae phylogeny through synthesis of multi-gene phylogenetics and phylogenomics.</title>
        <authorList>
            <person name="Vandepol N."/>
            <person name="Liber J."/>
            <person name="Desiro A."/>
            <person name="Na H."/>
            <person name="Kennedy M."/>
            <person name="Barry K."/>
            <person name="Grigoriev I.V."/>
            <person name="Miller A.N."/>
            <person name="O'Donnell K."/>
            <person name="Stajich J.E."/>
            <person name="Bonito G."/>
        </authorList>
    </citation>
    <scope>NUCLEOTIDE SEQUENCE</scope>
    <source>
        <strain evidence="3">NVP1</strain>
    </source>
</reference>
<protein>
    <recommendedName>
        <fullName evidence="5">SAM domain-containing protein</fullName>
    </recommendedName>
</protein>
<name>A0A9P5VKA3_9FUNG</name>
<comment type="caution">
    <text evidence="3">The sequence shown here is derived from an EMBL/GenBank/DDBJ whole genome shotgun (WGS) entry which is preliminary data.</text>
</comment>
<gene>
    <name evidence="3" type="ORF">BG006_008272</name>
</gene>
<keyword evidence="2" id="KW-1133">Transmembrane helix</keyword>
<dbReference type="SUPFAM" id="SSF47769">
    <property type="entry name" value="SAM/Pointed domain"/>
    <property type="match status" value="1"/>
</dbReference>
<dbReference type="Proteomes" id="UP000696485">
    <property type="component" value="Unassembled WGS sequence"/>
</dbReference>
<dbReference type="Gene3D" id="1.10.150.50">
    <property type="entry name" value="Transcription Factor, Ets-1"/>
    <property type="match status" value="1"/>
</dbReference>
<feature type="region of interest" description="Disordered" evidence="1">
    <location>
        <begin position="251"/>
        <end position="273"/>
    </location>
</feature>
<evidence type="ECO:0008006" key="5">
    <source>
        <dbReference type="Google" id="ProtNLM"/>
    </source>
</evidence>
<feature type="compositionally biased region" description="Polar residues" evidence="1">
    <location>
        <begin position="255"/>
        <end position="267"/>
    </location>
</feature>
<keyword evidence="2" id="KW-0472">Membrane</keyword>